<dbReference type="RefSeq" id="WP_002466530.1">
    <property type="nucleotide sequence ID" value="NZ_CABMFV010000001.1"/>
</dbReference>
<sequence length="186" mass="21721">MKWSITQLRKYQGKPFEFNQTVNFEHLKESLDLIDLSEINVEGQLTVKSNEVIADMHITGTYTMPCARTLVPVEVPLDVETSEVFDLEGSDYYTDEEEQDEHYHSATDGMINIKDIVEDFVIIEKPMRAYSDNSNQMLTEGNGWEVIDEDEFEELVKEQDQEDDDSDRKQVDPRLQKLQQLYDKDQ</sequence>
<reference evidence="4 5" key="1">
    <citation type="submission" date="2018-08" db="EMBL/GenBank/DDBJ databases">
        <title>A genome reference for cultivated species of the human gut microbiota.</title>
        <authorList>
            <person name="Zou Y."/>
            <person name="Xue W."/>
            <person name="Luo G."/>
        </authorList>
    </citation>
    <scope>NUCLEOTIDE SEQUENCE [LARGE SCALE GENOMIC DNA]</scope>
    <source>
        <strain evidence="4 5">OM08-17AT</strain>
    </source>
</reference>
<reference evidence="2 7" key="3">
    <citation type="submission" date="2020-03" db="EMBL/GenBank/DDBJ databases">
        <title>Comparative genetics of Staphylococcus warneri persistents from caprine mastitis.</title>
        <authorList>
            <person name="Franca C.A."/>
            <person name="Rosa D.S."/>
            <person name="Silva A."/>
            <person name="Rodrigues D.L.N."/>
            <person name="Santos R.G."/>
            <person name="Castillo R.E.H."/>
            <person name="Moreira M.A.S."/>
            <person name="Lima M.C."/>
            <person name="Gouveia G.V."/>
            <person name="Gouveia J.J.S."/>
            <person name="Souza R.F.S."/>
            <person name="Bertram B."/>
            <person name="Azevedo V."/>
            <person name="Costa M."/>
        </authorList>
    </citation>
    <scope>NUCLEOTIDE SEQUENCE [LARGE SCALE GENOMIC DNA]</scope>
    <source>
        <strain evidence="2 7">Cap 9.2</strain>
    </source>
</reference>
<dbReference type="GeneID" id="58060528"/>
<evidence type="ECO:0000313" key="3">
    <source>
        <dbReference type="EMBL" id="NBH30014.1"/>
    </source>
</evidence>
<protein>
    <submittedName>
        <fullName evidence="4">DUF177 domain-containing protein</fullName>
    </submittedName>
</protein>
<feature type="compositionally biased region" description="Basic and acidic residues" evidence="1">
    <location>
        <begin position="166"/>
        <end position="175"/>
    </location>
</feature>
<name>A0A364UPN6_STAWA</name>
<evidence type="ECO:0000256" key="1">
    <source>
        <dbReference type="SAM" id="MobiDB-lite"/>
    </source>
</evidence>
<dbReference type="AlphaFoldDB" id="A0A364UPN6"/>
<dbReference type="EMBL" id="JAANHJ010000001">
    <property type="protein sequence ID" value="MCG6226044.1"/>
    <property type="molecule type" value="Genomic_DNA"/>
</dbReference>
<feature type="region of interest" description="Disordered" evidence="1">
    <location>
        <begin position="156"/>
        <end position="186"/>
    </location>
</feature>
<dbReference type="Proteomes" id="UP000261016">
    <property type="component" value="Unassembled WGS sequence"/>
</dbReference>
<dbReference type="EMBL" id="QXWP01000002">
    <property type="protein sequence ID" value="NBH30014.1"/>
    <property type="molecule type" value="Genomic_DNA"/>
</dbReference>
<proteinExistence type="predicted"/>
<evidence type="ECO:0000313" key="6">
    <source>
        <dbReference type="Proteomes" id="UP000481807"/>
    </source>
</evidence>
<accession>A0A364UPN6</accession>
<dbReference type="EMBL" id="QSTD01000001">
    <property type="protein sequence ID" value="RGM32396.1"/>
    <property type="molecule type" value="Genomic_DNA"/>
</dbReference>
<dbReference type="Proteomes" id="UP000814367">
    <property type="component" value="Unassembled WGS sequence"/>
</dbReference>
<evidence type="ECO:0000313" key="7">
    <source>
        <dbReference type="Proteomes" id="UP000814367"/>
    </source>
</evidence>
<dbReference type="Proteomes" id="UP000481807">
    <property type="component" value="Unassembled WGS sequence"/>
</dbReference>
<dbReference type="InterPro" id="IPR003772">
    <property type="entry name" value="YceD"/>
</dbReference>
<evidence type="ECO:0000313" key="5">
    <source>
        <dbReference type="Proteomes" id="UP000261016"/>
    </source>
</evidence>
<reference evidence="3 6" key="2">
    <citation type="submission" date="2018-08" db="EMBL/GenBank/DDBJ databases">
        <title>Murine metabolic-syndrome-specific gut microbial biobank.</title>
        <authorList>
            <person name="Liu C."/>
        </authorList>
    </citation>
    <scope>NUCLEOTIDE SEQUENCE [LARGE SCALE GENOMIC DNA]</scope>
    <source>
        <strain evidence="3 6">1XD21-27</strain>
    </source>
</reference>
<dbReference type="Pfam" id="PF02620">
    <property type="entry name" value="YceD"/>
    <property type="match status" value="1"/>
</dbReference>
<comment type="caution">
    <text evidence="4">The sequence shown here is derived from an EMBL/GenBank/DDBJ whole genome shotgun (WGS) entry which is preliminary data.</text>
</comment>
<feature type="compositionally biased region" description="Low complexity" evidence="1">
    <location>
        <begin position="176"/>
        <end position="186"/>
    </location>
</feature>
<evidence type="ECO:0000313" key="2">
    <source>
        <dbReference type="EMBL" id="MCG6226044.1"/>
    </source>
</evidence>
<evidence type="ECO:0000313" key="4">
    <source>
        <dbReference type="EMBL" id="RGM32396.1"/>
    </source>
</evidence>
<keyword evidence="7" id="KW-1185">Reference proteome</keyword>
<organism evidence="4 5">
    <name type="scientific">Staphylococcus warneri</name>
    <dbReference type="NCBI Taxonomy" id="1292"/>
    <lineage>
        <taxon>Bacteria</taxon>
        <taxon>Bacillati</taxon>
        <taxon>Bacillota</taxon>
        <taxon>Bacilli</taxon>
        <taxon>Bacillales</taxon>
        <taxon>Staphylococcaceae</taxon>
        <taxon>Staphylococcus</taxon>
    </lineage>
</organism>
<gene>
    <name evidence="3" type="ORF">D3Z30_03355</name>
    <name evidence="4" type="ORF">DXC19_02545</name>
    <name evidence="2" type="ORF">G8J23_08610</name>
</gene>